<dbReference type="InterPro" id="IPR021327">
    <property type="entry name" value="DUF2934"/>
</dbReference>
<sequence length="97" mass="10625">MTVDATEQRSADQEPEAKIDKAVEETFPASDPPAIGGTTRLEETHSESDREARIRRRAYELWEKAGCPNDHTDEYWHRAEAEISAENSGGAGGPGSP</sequence>
<evidence type="ECO:0000256" key="1">
    <source>
        <dbReference type="SAM" id="MobiDB-lite"/>
    </source>
</evidence>
<feature type="compositionally biased region" description="Basic and acidic residues" evidence="1">
    <location>
        <begin position="40"/>
        <end position="52"/>
    </location>
</feature>
<evidence type="ECO:0000313" key="3">
    <source>
        <dbReference type="Proteomes" id="UP000245712"/>
    </source>
</evidence>
<name>A0ABX5KN22_9BURK</name>
<dbReference type="Proteomes" id="UP000245712">
    <property type="component" value="Unassembled WGS sequence"/>
</dbReference>
<dbReference type="EMBL" id="QEOB01000011">
    <property type="protein sequence ID" value="PVX81387.1"/>
    <property type="molecule type" value="Genomic_DNA"/>
</dbReference>
<protein>
    <recommendedName>
        <fullName evidence="4">DUF2934 family protein</fullName>
    </recommendedName>
</protein>
<organism evidence="2 3">
    <name type="scientific">Paraburkholderia unamae</name>
    <dbReference type="NCBI Taxonomy" id="219649"/>
    <lineage>
        <taxon>Bacteria</taxon>
        <taxon>Pseudomonadati</taxon>
        <taxon>Pseudomonadota</taxon>
        <taxon>Betaproteobacteria</taxon>
        <taxon>Burkholderiales</taxon>
        <taxon>Burkholderiaceae</taxon>
        <taxon>Paraburkholderia</taxon>
    </lineage>
</organism>
<proteinExistence type="predicted"/>
<dbReference type="Pfam" id="PF11154">
    <property type="entry name" value="DUF2934"/>
    <property type="match status" value="1"/>
</dbReference>
<evidence type="ECO:0008006" key="4">
    <source>
        <dbReference type="Google" id="ProtNLM"/>
    </source>
</evidence>
<dbReference type="RefSeq" id="WP_244314920.1">
    <property type="nucleotide sequence ID" value="NZ_QEOB01000011.1"/>
</dbReference>
<feature type="compositionally biased region" description="Basic and acidic residues" evidence="1">
    <location>
        <begin position="1"/>
        <end position="24"/>
    </location>
</feature>
<evidence type="ECO:0000313" key="2">
    <source>
        <dbReference type="EMBL" id="PVX81387.1"/>
    </source>
</evidence>
<reference evidence="2 3" key="1">
    <citation type="submission" date="2018-05" db="EMBL/GenBank/DDBJ databases">
        <title>Genomic Encyclopedia of Type Strains, Phase IV (KMG-V): Genome sequencing to study the core and pangenomes of soil and plant-associated prokaryotes.</title>
        <authorList>
            <person name="Whitman W."/>
        </authorList>
    </citation>
    <scope>NUCLEOTIDE SEQUENCE [LARGE SCALE GENOMIC DNA]</scope>
    <source>
        <strain evidence="2 3">SCZa-39</strain>
    </source>
</reference>
<keyword evidence="3" id="KW-1185">Reference proteome</keyword>
<feature type="region of interest" description="Disordered" evidence="1">
    <location>
        <begin position="1"/>
        <end position="52"/>
    </location>
</feature>
<gene>
    <name evidence="2" type="ORF">C7402_111289</name>
</gene>
<comment type="caution">
    <text evidence="2">The sequence shown here is derived from an EMBL/GenBank/DDBJ whole genome shotgun (WGS) entry which is preliminary data.</text>
</comment>
<accession>A0ABX5KN22</accession>